<dbReference type="InterPro" id="IPR011042">
    <property type="entry name" value="6-blade_b-propeller_TolB-like"/>
</dbReference>
<reference evidence="2 3" key="1">
    <citation type="submission" date="2019-11" db="EMBL/GenBank/DDBJ databases">
        <title>Whole-genome sequence of Rhodoplanes serenus DSM 18633, type strain.</title>
        <authorList>
            <person name="Kyndt J.A."/>
            <person name="Meyer T.E."/>
        </authorList>
    </citation>
    <scope>NUCLEOTIDE SEQUENCE [LARGE SCALE GENOMIC DNA]</scope>
    <source>
        <strain evidence="2 3">DSM 18633</strain>
    </source>
</reference>
<comment type="caution">
    <text evidence="2">The sequence shown here is derived from an EMBL/GenBank/DDBJ whole genome shotgun (WGS) entry which is preliminary data.</text>
</comment>
<name>A0A9X5ATB4_9BRAD</name>
<feature type="domain" description="Pyrroloquinoline quinone-dependent pyranose dehydrogenase beta-propeller" evidence="1">
    <location>
        <begin position="323"/>
        <end position="429"/>
    </location>
</feature>
<dbReference type="Proteomes" id="UP000438991">
    <property type="component" value="Unassembled WGS sequence"/>
</dbReference>
<evidence type="ECO:0000313" key="3">
    <source>
        <dbReference type="Proteomes" id="UP000438991"/>
    </source>
</evidence>
<dbReference type="EMBL" id="WNKV01000009">
    <property type="protein sequence ID" value="MTW17239.1"/>
    <property type="molecule type" value="Genomic_DNA"/>
</dbReference>
<protein>
    <submittedName>
        <fullName evidence="2">Sorbosone dehydrogenase family protein</fullName>
    </submittedName>
</protein>
<dbReference type="PANTHER" id="PTHR19328">
    <property type="entry name" value="HEDGEHOG-INTERACTING PROTEIN"/>
    <property type="match status" value="1"/>
</dbReference>
<dbReference type="SUPFAM" id="SSF50952">
    <property type="entry name" value="Soluble quinoprotein glucose dehydrogenase"/>
    <property type="match status" value="1"/>
</dbReference>
<organism evidence="2 3">
    <name type="scientific">Rhodoplanes serenus</name>
    <dbReference type="NCBI Taxonomy" id="200615"/>
    <lineage>
        <taxon>Bacteria</taxon>
        <taxon>Pseudomonadati</taxon>
        <taxon>Pseudomonadota</taxon>
        <taxon>Alphaproteobacteria</taxon>
        <taxon>Hyphomicrobiales</taxon>
        <taxon>Nitrobacteraceae</taxon>
        <taxon>Rhodoplanes</taxon>
    </lineage>
</organism>
<dbReference type="InterPro" id="IPR054539">
    <property type="entry name" value="Beta-prop_PDH"/>
</dbReference>
<dbReference type="InterPro" id="IPR011041">
    <property type="entry name" value="Quinoprot_gluc/sorb_DH_b-prop"/>
</dbReference>
<feature type="domain" description="Pyrroloquinoline quinone-dependent pyranose dehydrogenase beta-propeller" evidence="1">
    <location>
        <begin position="135"/>
        <end position="281"/>
    </location>
</feature>
<dbReference type="PANTHER" id="PTHR19328:SF55">
    <property type="entry name" value="BLR6566 PROTEIN"/>
    <property type="match status" value="1"/>
</dbReference>
<dbReference type="Pfam" id="PF22807">
    <property type="entry name" value="TrAA12"/>
    <property type="match status" value="2"/>
</dbReference>
<evidence type="ECO:0000259" key="1">
    <source>
        <dbReference type="Pfam" id="PF22807"/>
    </source>
</evidence>
<sequence>MPLAALLGTTALVLAGCGDTAQVPDDQTVGASPTLPAPTASLIPTVEIAPAKGWPADGKPTAAAGMTVTALARGLDHPRWLHVLPNGDVLVAETNAPERPERSGFKFFVMGMVMKQAGAGVPSANRITLLRDADSDGIAEVRTTFLENLVSPFGMALVGDDLYVANTDAVVKFPYTEGATSIDQKGTKVADLPGGPLNHHWTKGLVASPDGSKLYASVGSNSNVGENGLDKEEGRAAVHEIDLATGRTRVFATGLRNPVGLAFHPQTGALWAVVNERDEIGSDLVPDYLTEVRDGAFYGWPYSYWGQHVDTRVAPPRPDLVEKAVTPDYALGNHVAPLGLTFSAGTALPEPFRDGAFVGLHGSWNRKPPSGYKVVFVPFQNGRPTGKPVDVLGGFLSPAGDALGRPVGVAIDRGGALLVADDVGNAVWRVAPAAARTSDR</sequence>
<proteinExistence type="predicted"/>
<evidence type="ECO:0000313" key="2">
    <source>
        <dbReference type="EMBL" id="MTW17239.1"/>
    </source>
</evidence>
<dbReference type="Gene3D" id="2.120.10.30">
    <property type="entry name" value="TolB, C-terminal domain"/>
    <property type="match status" value="1"/>
</dbReference>
<accession>A0A9X5ATB4</accession>
<gene>
    <name evidence="2" type="ORF">GJ689_13600</name>
</gene>
<dbReference type="AlphaFoldDB" id="A0A9X5ATB4"/>